<feature type="compositionally biased region" description="Basic and acidic residues" evidence="1">
    <location>
        <begin position="111"/>
        <end position="125"/>
    </location>
</feature>
<accession>A0A2N9FTT9</accession>
<gene>
    <name evidence="2" type="ORF">FSB_LOCUS21978</name>
</gene>
<dbReference type="PROSITE" id="PS50896">
    <property type="entry name" value="LISH"/>
    <property type="match status" value="1"/>
</dbReference>
<feature type="compositionally biased region" description="Polar residues" evidence="1">
    <location>
        <begin position="289"/>
        <end position="341"/>
    </location>
</feature>
<feature type="compositionally biased region" description="Basic and acidic residues" evidence="1">
    <location>
        <begin position="216"/>
        <end position="238"/>
    </location>
</feature>
<evidence type="ECO:0000313" key="2">
    <source>
        <dbReference type="EMBL" id="SPC94096.1"/>
    </source>
</evidence>
<organism evidence="2">
    <name type="scientific">Fagus sylvatica</name>
    <name type="common">Beechnut</name>
    <dbReference type="NCBI Taxonomy" id="28930"/>
    <lineage>
        <taxon>Eukaryota</taxon>
        <taxon>Viridiplantae</taxon>
        <taxon>Streptophyta</taxon>
        <taxon>Embryophyta</taxon>
        <taxon>Tracheophyta</taxon>
        <taxon>Spermatophyta</taxon>
        <taxon>Magnoliopsida</taxon>
        <taxon>eudicotyledons</taxon>
        <taxon>Gunneridae</taxon>
        <taxon>Pentapetalae</taxon>
        <taxon>rosids</taxon>
        <taxon>fabids</taxon>
        <taxon>Fagales</taxon>
        <taxon>Fagaceae</taxon>
        <taxon>Fagus</taxon>
    </lineage>
</organism>
<proteinExistence type="predicted"/>
<feature type="region of interest" description="Disordered" evidence="1">
    <location>
        <begin position="102"/>
        <end position="369"/>
    </location>
</feature>
<dbReference type="AlphaFoldDB" id="A0A2N9FTT9"/>
<sequence length="369" mass="40825">MLKTLSSEHQAIDPILLSLKPRQVVLLSNLNTMKKPSTDHKDKDKKPLLLQAVAHFLDCNGFSKTLKKFRSEAQLEKDGLKDSTLDLEEIYYKYLEMRNHANTGVNNQNEQDTKTDDTSKRDGERNFTVALETGSKKNKKSEQVNSEMSKEPAGHTVCESLIVEPDTKRKERKKKKSKLESGSLPGAIEEKSKEVVSSEGQSVAGSKTKKRSKDNKKKDNPTFDFLDDVKECGLEDKQAAVTTKSEVAANEKKGSKKRKRLASEENDLQPPDNNTAEEMKRRKVAGVQESESSEQSAKVNASQGSDRSASKASQGESGQVSSNDFQKPSSKNLDGQANGNLEISGDKSAFQKTKKQQNGSVEVQFLLPS</sequence>
<dbReference type="InterPro" id="IPR006594">
    <property type="entry name" value="LisH"/>
</dbReference>
<name>A0A2N9FTT9_FAGSY</name>
<dbReference type="EMBL" id="OIVN01001447">
    <property type="protein sequence ID" value="SPC94096.1"/>
    <property type="molecule type" value="Genomic_DNA"/>
</dbReference>
<protein>
    <submittedName>
        <fullName evidence="2">Uncharacterized protein</fullName>
    </submittedName>
</protein>
<reference evidence="2" key="1">
    <citation type="submission" date="2018-02" db="EMBL/GenBank/DDBJ databases">
        <authorList>
            <person name="Cohen D.B."/>
            <person name="Kent A.D."/>
        </authorList>
    </citation>
    <scope>NUCLEOTIDE SEQUENCE</scope>
</reference>
<evidence type="ECO:0000256" key="1">
    <source>
        <dbReference type="SAM" id="MobiDB-lite"/>
    </source>
</evidence>
<dbReference type="SMART" id="SM00667">
    <property type="entry name" value="LisH"/>
    <property type="match status" value="1"/>
</dbReference>